<dbReference type="NCBIfam" id="TIGR03725">
    <property type="entry name" value="T6A_YeaZ"/>
    <property type="match status" value="1"/>
</dbReference>
<dbReference type="PANTHER" id="PTHR11735">
    <property type="entry name" value="TRNA N6-ADENOSINE THREONYLCARBAMOYLTRANSFERASE"/>
    <property type="match status" value="1"/>
</dbReference>
<dbReference type="CDD" id="cd24032">
    <property type="entry name" value="ASKHA_NBD_TsaB"/>
    <property type="match status" value="1"/>
</dbReference>
<dbReference type="SUPFAM" id="SSF53067">
    <property type="entry name" value="Actin-like ATPase domain"/>
    <property type="match status" value="2"/>
</dbReference>
<dbReference type="EMBL" id="BLAX01000001">
    <property type="protein sequence ID" value="GET32543.1"/>
    <property type="molecule type" value="Genomic_DNA"/>
</dbReference>
<evidence type="ECO:0000313" key="2">
    <source>
        <dbReference type="EMBL" id="GET32543.1"/>
    </source>
</evidence>
<name>A0A5M4AY42_9BACT</name>
<sequence length="271" mass="29823">MLIKPSNKYKRYSHAGIDTDMKNLPSLHKIYSMSLILNLESSTEVCSVSIAKEGNVLAFRENSDGMNHAKLLTLYTEEVLNELKLNAADLDAVSVSGGPGSYTGLRIGVSAAKGICYAAGIPLIAISSLESMAAHVALHLQDYGLPTDEQLLLCPMIDARRMEVYSAIYTTKGERVREITADVIDHHSFQDYLQKGPVAFFGNGADKCKRAIQHPNALFPEGIAASSKHMAVLAEKAFKEKNFVDVAYYEPFYLKDFVATIPRKNIFGNQK</sequence>
<dbReference type="GO" id="GO:0016740">
    <property type="term" value="F:transferase activity"/>
    <property type="evidence" value="ECO:0007669"/>
    <property type="project" value="UniProtKB-KW"/>
</dbReference>
<evidence type="ECO:0000313" key="3">
    <source>
        <dbReference type="Proteomes" id="UP000391834"/>
    </source>
</evidence>
<dbReference type="PANTHER" id="PTHR11735:SF11">
    <property type="entry name" value="TRNA THREONYLCARBAMOYLADENOSINE BIOSYNTHESIS PROTEIN TSAB"/>
    <property type="match status" value="1"/>
</dbReference>
<dbReference type="InterPro" id="IPR043129">
    <property type="entry name" value="ATPase_NBD"/>
</dbReference>
<dbReference type="Gene3D" id="3.30.420.40">
    <property type="match status" value="2"/>
</dbReference>
<organism evidence="2 3">
    <name type="scientific">Prolixibacter bellariivorans</name>
    <dbReference type="NCBI Taxonomy" id="314319"/>
    <lineage>
        <taxon>Bacteria</taxon>
        <taxon>Pseudomonadati</taxon>
        <taxon>Bacteroidota</taxon>
        <taxon>Bacteroidia</taxon>
        <taxon>Marinilabiliales</taxon>
        <taxon>Prolixibacteraceae</taxon>
        <taxon>Prolixibacter</taxon>
    </lineage>
</organism>
<dbReference type="AlphaFoldDB" id="A0A5M4AY42"/>
<protein>
    <submittedName>
        <fullName evidence="2">tRNA (Adenosine(37)-N6)-threonylcarbamoyltransferase complex dimerization subunit type 1 TsaB</fullName>
    </submittedName>
</protein>
<reference evidence="2 3" key="1">
    <citation type="submission" date="2019-10" db="EMBL/GenBank/DDBJ databases">
        <title>Prolixibacter strains distinguished by the presence of nitrate reductase genes were adept at nitrate-dependent anaerobic corrosion of metallic iron and carbon steel.</title>
        <authorList>
            <person name="Iino T."/>
            <person name="Shono N."/>
            <person name="Ito K."/>
            <person name="Nakamura R."/>
            <person name="Sueoka K."/>
            <person name="Harayama S."/>
            <person name="Ohkuma M."/>
        </authorList>
    </citation>
    <scope>NUCLEOTIDE SEQUENCE [LARGE SCALE GENOMIC DNA]</scope>
    <source>
        <strain evidence="2 3">JCM 13498</strain>
    </source>
</reference>
<dbReference type="InterPro" id="IPR000905">
    <property type="entry name" value="Gcp-like_dom"/>
</dbReference>
<dbReference type="Proteomes" id="UP000391834">
    <property type="component" value="Unassembled WGS sequence"/>
</dbReference>
<accession>A0A5M4AY42</accession>
<proteinExistence type="predicted"/>
<dbReference type="InterPro" id="IPR022496">
    <property type="entry name" value="T6A_TsaB"/>
</dbReference>
<comment type="caution">
    <text evidence="2">The sequence shown here is derived from an EMBL/GenBank/DDBJ whole genome shotgun (WGS) entry which is preliminary data.</text>
</comment>
<evidence type="ECO:0000259" key="1">
    <source>
        <dbReference type="Pfam" id="PF00814"/>
    </source>
</evidence>
<dbReference type="GO" id="GO:0005829">
    <property type="term" value="C:cytosol"/>
    <property type="evidence" value="ECO:0007669"/>
    <property type="project" value="TreeGrafter"/>
</dbReference>
<keyword evidence="3" id="KW-1185">Reference proteome</keyword>
<gene>
    <name evidence="2" type="ORF">PbJCM13498_14060</name>
</gene>
<dbReference type="GO" id="GO:0002949">
    <property type="term" value="P:tRNA threonylcarbamoyladenosine modification"/>
    <property type="evidence" value="ECO:0007669"/>
    <property type="project" value="InterPro"/>
</dbReference>
<feature type="domain" description="Gcp-like" evidence="1">
    <location>
        <begin position="67"/>
        <end position="240"/>
    </location>
</feature>
<keyword evidence="2" id="KW-0808">Transferase</keyword>
<dbReference type="Pfam" id="PF00814">
    <property type="entry name" value="TsaD"/>
    <property type="match status" value="1"/>
</dbReference>